<organism evidence="1 2">
    <name type="scientific">Pseudomonas chlororaphis</name>
    <dbReference type="NCBI Taxonomy" id="587753"/>
    <lineage>
        <taxon>Bacteria</taxon>
        <taxon>Pseudomonadati</taxon>
        <taxon>Pseudomonadota</taxon>
        <taxon>Gammaproteobacteria</taxon>
        <taxon>Pseudomonadales</taxon>
        <taxon>Pseudomonadaceae</taxon>
        <taxon>Pseudomonas</taxon>
    </lineage>
</organism>
<sequence>MLILFNEKYFNSLPGFDCYDPGCGVLAANKKGPKDDSFVVTKDRRGG</sequence>
<evidence type="ECO:0000313" key="1">
    <source>
        <dbReference type="EMBL" id="AZE52018.1"/>
    </source>
</evidence>
<reference evidence="1 2" key="1">
    <citation type="submission" date="2018-03" db="EMBL/GenBank/DDBJ databases">
        <title>Diversity of phytobeneficial traits revealed by whole-genome analysis of worldwide-isolated phenazine-producing Pseudomonas spp.</title>
        <authorList>
            <person name="Biessy A."/>
            <person name="Novinscak A."/>
            <person name="Blom J."/>
            <person name="Leger G."/>
            <person name="Thomashow L.S."/>
            <person name="Cazorla F.M."/>
            <person name="Josic D."/>
            <person name="Filion M."/>
        </authorList>
    </citation>
    <scope>NUCLEOTIDE SEQUENCE [LARGE SCALE GENOMIC DNA]</scope>
    <source>
        <strain evidence="1 2">B25</strain>
    </source>
</reference>
<accession>A0A3G7U041</accession>
<name>A0A3G7U041_9PSED</name>
<dbReference type="EMBL" id="CP027753">
    <property type="protein sequence ID" value="AZE52018.1"/>
    <property type="molecule type" value="Genomic_DNA"/>
</dbReference>
<dbReference type="AlphaFoldDB" id="A0A3G7U041"/>
<evidence type="ECO:0000313" key="2">
    <source>
        <dbReference type="Proteomes" id="UP000268048"/>
    </source>
</evidence>
<protein>
    <submittedName>
        <fullName evidence="1">Uncharacterized protein</fullName>
    </submittedName>
</protein>
<dbReference type="Proteomes" id="UP000268048">
    <property type="component" value="Chromosome"/>
</dbReference>
<dbReference type="RefSeq" id="WP_164486539.1">
    <property type="nucleotide sequence ID" value="NZ_CP027753.1"/>
</dbReference>
<gene>
    <name evidence="1" type="ORF">C4K04_6390</name>
</gene>
<proteinExistence type="predicted"/>